<dbReference type="GO" id="GO:0005634">
    <property type="term" value="C:nucleus"/>
    <property type="evidence" value="ECO:0007669"/>
    <property type="project" value="UniProtKB-SubCell"/>
</dbReference>
<dbReference type="OrthoDB" id="427030at2759"/>
<protein>
    <submittedName>
        <fullName evidence="18">Zinc finger protein 665-like</fullName>
    </submittedName>
</protein>
<feature type="domain" description="C2H2-type" evidence="14">
    <location>
        <begin position="241"/>
        <end position="268"/>
    </location>
</feature>
<dbReference type="FunFam" id="3.30.160.60:FF:003288">
    <property type="entry name" value="Uncharacterized protein"/>
    <property type="match status" value="1"/>
</dbReference>
<dbReference type="SUPFAM" id="SSF109640">
    <property type="entry name" value="KRAB domain (Kruppel-associated box)"/>
    <property type="match status" value="1"/>
</dbReference>
<name>A0A6P8Q1S1_GEOSA</name>
<feature type="domain" description="C2H2-type" evidence="14">
    <location>
        <begin position="493"/>
        <end position="520"/>
    </location>
</feature>
<dbReference type="CDD" id="cd07765">
    <property type="entry name" value="KRAB_A-box"/>
    <property type="match status" value="1"/>
</dbReference>
<evidence type="ECO:0000259" key="15">
    <source>
        <dbReference type="PROSITE" id="PS50805"/>
    </source>
</evidence>
<dbReference type="PANTHER" id="PTHR24393">
    <property type="entry name" value="ZINC FINGER PROTEIN"/>
    <property type="match status" value="1"/>
</dbReference>
<evidence type="ECO:0000256" key="6">
    <source>
        <dbReference type="ARBA" id="ARBA00022771"/>
    </source>
</evidence>
<evidence type="ECO:0000256" key="5">
    <source>
        <dbReference type="ARBA" id="ARBA00022737"/>
    </source>
</evidence>
<evidence type="ECO:0000256" key="9">
    <source>
        <dbReference type="ARBA" id="ARBA00023125"/>
    </source>
</evidence>
<keyword evidence="5" id="KW-0677">Repeat</keyword>
<dbReference type="FunFam" id="3.30.160.60:FF:000030">
    <property type="entry name" value="Zinc finger protein 628"/>
    <property type="match status" value="1"/>
</dbReference>
<keyword evidence="11" id="KW-0539">Nucleus</keyword>
<dbReference type="InterPro" id="IPR001909">
    <property type="entry name" value="KRAB"/>
</dbReference>
<feature type="domain" description="C2H2-type" evidence="14">
    <location>
        <begin position="409"/>
        <end position="436"/>
    </location>
</feature>
<keyword evidence="4" id="KW-0479">Metal-binding</keyword>
<keyword evidence="9" id="KW-0238">DNA-binding</keyword>
<feature type="domain" description="C2H2-type" evidence="14">
    <location>
        <begin position="353"/>
        <end position="380"/>
    </location>
</feature>
<dbReference type="SMART" id="SM00355">
    <property type="entry name" value="ZnF_C2H2"/>
    <property type="match status" value="14"/>
</dbReference>
<keyword evidence="10" id="KW-0804">Transcription</keyword>
<dbReference type="FunFam" id="3.30.160.60:FF:001177">
    <property type="entry name" value="Zinc finger protein 33A"/>
    <property type="match status" value="1"/>
</dbReference>
<dbReference type="InterPro" id="IPR013087">
    <property type="entry name" value="Znf_C2H2_type"/>
</dbReference>
<evidence type="ECO:0000313" key="18">
    <source>
        <dbReference type="RefSeq" id="XP_033788855.1"/>
    </source>
</evidence>
<comment type="function">
    <text evidence="1">May be involved in transcriptional regulation.</text>
</comment>
<dbReference type="InterPro" id="IPR003655">
    <property type="entry name" value="aKRAB"/>
</dbReference>
<evidence type="ECO:0000256" key="8">
    <source>
        <dbReference type="ARBA" id="ARBA00023015"/>
    </source>
</evidence>
<feature type="domain" description="KRAB-related" evidence="16">
    <location>
        <begin position="8"/>
        <end position="72"/>
    </location>
</feature>
<accession>A0A6P8Q1S1</accession>
<dbReference type="FunFam" id="3.30.160.60:FF:000912">
    <property type="entry name" value="Zinc finger protein 660"/>
    <property type="match status" value="6"/>
</dbReference>
<dbReference type="FunFam" id="3.30.160.60:FF:001946">
    <property type="entry name" value="Zinc finger protein 19"/>
    <property type="match status" value="1"/>
</dbReference>
<feature type="domain" description="C2H2-type" evidence="14">
    <location>
        <begin position="549"/>
        <end position="576"/>
    </location>
</feature>
<comment type="similarity">
    <text evidence="3">Belongs to the krueppel C2H2-type zinc-finger protein family.</text>
</comment>
<feature type="domain" description="C2H2-type" evidence="14">
    <location>
        <begin position="465"/>
        <end position="492"/>
    </location>
</feature>
<feature type="domain" description="C2H2-type" evidence="14">
    <location>
        <begin position="437"/>
        <end position="464"/>
    </location>
</feature>
<feature type="region of interest" description="Disordered" evidence="13">
    <location>
        <begin position="66"/>
        <end position="90"/>
    </location>
</feature>
<dbReference type="Pfam" id="PF00096">
    <property type="entry name" value="zf-C2H2"/>
    <property type="match status" value="13"/>
</dbReference>
<evidence type="ECO:0000256" key="3">
    <source>
        <dbReference type="ARBA" id="ARBA00006991"/>
    </source>
</evidence>
<evidence type="ECO:0000259" key="14">
    <source>
        <dbReference type="PROSITE" id="PS50157"/>
    </source>
</evidence>
<dbReference type="SUPFAM" id="SSF57667">
    <property type="entry name" value="beta-beta-alpha zinc fingers"/>
    <property type="match status" value="8"/>
</dbReference>
<dbReference type="PROSITE" id="PS50805">
    <property type="entry name" value="KRAB"/>
    <property type="match status" value="1"/>
</dbReference>
<evidence type="ECO:0000256" key="4">
    <source>
        <dbReference type="ARBA" id="ARBA00022723"/>
    </source>
</evidence>
<dbReference type="FunFam" id="3.30.160.60:FF:000739">
    <property type="entry name" value="Zgc:171418 protein"/>
    <property type="match status" value="1"/>
</dbReference>
<dbReference type="PROSITE" id="PS50157">
    <property type="entry name" value="ZINC_FINGER_C2H2_2"/>
    <property type="match status" value="14"/>
</dbReference>
<evidence type="ECO:0000256" key="7">
    <source>
        <dbReference type="ARBA" id="ARBA00022833"/>
    </source>
</evidence>
<comment type="subcellular location">
    <subcellularLocation>
        <location evidence="2">Nucleus</location>
    </subcellularLocation>
</comment>
<reference evidence="18" key="1">
    <citation type="submission" date="2025-08" db="UniProtKB">
        <authorList>
            <consortium name="RefSeq"/>
        </authorList>
    </citation>
    <scope>IDENTIFICATION</scope>
</reference>
<dbReference type="GO" id="GO:0001228">
    <property type="term" value="F:DNA-binding transcription activator activity, RNA polymerase II-specific"/>
    <property type="evidence" value="ECO:0007669"/>
    <property type="project" value="TreeGrafter"/>
</dbReference>
<keyword evidence="6 12" id="KW-0863">Zinc-finger</keyword>
<dbReference type="PROSITE" id="PS00028">
    <property type="entry name" value="ZINC_FINGER_C2H2_1"/>
    <property type="match status" value="14"/>
</dbReference>
<dbReference type="Gene3D" id="3.30.160.60">
    <property type="entry name" value="Classic Zinc Finger"/>
    <property type="match status" value="15"/>
</dbReference>
<dbReference type="InterPro" id="IPR036051">
    <property type="entry name" value="KRAB_dom_sf"/>
</dbReference>
<dbReference type="Proteomes" id="UP000515159">
    <property type="component" value="Chromosome 2"/>
</dbReference>
<keyword evidence="17" id="KW-1185">Reference proteome</keyword>
<dbReference type="GO" id="GO:0000978">
    <property type="term" value="F:RNA polymerase II cis-regulatory region sequence-specific DNA binding"/>
    <property type="evidence" value="ECO:0007669"/>
    <property type="project" value="TreeGrafter"/>
</dbReference>
<dbReference type="GO" id="GO:0008270">
    <property type="term" value="F:zinc ion binding"/>
    <property type="evidence" value="ECO:0007669"/>
    <property type="project" value="UniProtKB-KW"/>
</dbReference>
<feature type="domain" description="C2H2-type" evidence="14">
    <location>
        <begin position="297"/>
        <end position="324"/>
    </location>
</feature>
<dbReference type="AlphaFoldDB" id="A0A6P8Q1S1"/>
<dbReference type="FunFam" id="3.30.160.60:FF:000446">
    <property type="entry name" value="Zinc finger protein"/>
    <property type="match status" value="2"/>
</dbReference>
<evidence type="ECO:0000313" key="17">
    <source>
        <dbReference type="Proteomes" id="UP000515159"/>
    </source>
</evidence>
<evidence type="ECO:0000256" key="2">
    <source>
        <dbReference type="ARBA" id="ARBA00004123"/>
    </source>
</evidence>
<feature type="compositionally biased region" description="Basic and acidic residues" evidence="13">
    <location>
        <begin position="66"/>
        <end position="85"/>
    </location>
</feature>
<feature type="domain" description="KRAB" evidence="15">
    <location>
        <begin position="11"/>
        <end position="82"/>
    </location>
</feature>
<dbReference type="Pfam" id="PF01352">
    <property type="entry name" value="KRAB"/>
    <property type="match status" value="1"/>
</dbReference>
<feature type="domain" description="C2H2-type" evidence="14">
    <location>
        <begin position="325"/>
        <end position="352"/>
    </location>
</feature>
<dbReference type="FunFam" id="3.30.160.60:FF:001134">
    <property type="entry name" value="Zinc finger protein 70"/>
    <property type="match status" value="1"/>
</dbReference>
<gene>
    <name evidence="18" type="primary">LOC117355017</name>
</gene>
<dbReference type="GeneID" id="117355017"/>
<feature type="domain" description="C2H2-type" evidence="14">
    <location>
        <begin position="269"/>
        <end position="296"/>
    </location>
</feature>
<dbReference type="SMART" id="SM00349">
    <property type="entry name" value="KRAB"/>
    <property type="match status" value="1"/>
</dbReference>
<evidence type="ECO:0000256" key="11">
    <source>
        <dbReference type="ARBA" id="ARBA00023242"/>
    </source>
</evidence>
<feature type="domain" description="C2H2-type" evidence="14">
    <location>
        <begin position="521"/>
        <end position="548"/>
    </location>
</feature>
<dbReference type="FunFam" id="3.30.160.60:FF:000770">
    <property type="entry name" value="zinc finger protein 16"/>
    <property type="match status" value="1"/>
</dbReference>
<feature type="compositionally biased region" description="Basic and acidic residues" evidence="13">
    <location>
        <begin position="136"/>
        <end position="166"/>
    </location>
</feature>
<proteinExistence type="inferred from homology"/>
<evidence type="ECO:0000256" key="13">
    <source>
        <dbReference type="SAM" id="MobiDB-lite"/>
    </source>
</evidence>
<dbReference type="PANTHER" id="PTHR24393:SF151">
    <property type="entry name" value="C2H2-TYPE DOMAIN-CONTAINING PROTEIN"/>
    <property type="match status" value="1"/>
</dbReference>
<dbReference type="Gene3D" id="6.10.140.140">
    <property type="match status" value="1"/>
</dbReference>
<keyword evidence="7" id="KW-0862">Zinc</keyword>
<dbReference type="PROSITE" id="PS50806">
    <property type="entry name" value="KRAB_RELATED"/>
    <property type="match status" value="1"/>
</dbReference>
<evidence type="ECO:0000256" key="1">
    <source>
        <dbReference type="ARBA" id="ARBA00003767"/>
    </source>
</evidence>
<dbReference type="RefSeq" id="XP_033788855.1">
    <property type="nucleotide sequence ID" value="XM_033932964.1"/>
</dbReference>
<dbReference type="KEGG" id="gsh:117355017"/>
<sequence>MAAGASAQMQVAFEDISISFSQEEWEYLNEEQKELYREVMKENYQTLISLGSLTFTPKIISHIERGEEPYIRGEPGSEEREHEKSSCLADYQNRHDWKRIENQGEGPVKMEEIQTQSENVYENISQTPEIINTKNCKQESREQRDPAEDSMDRGPSCERTDRELSHSPENQRPSQINNSDKVTSESHHGKRKRKTHQKELQMHKRGHKNKKPFLSTEHNKSFTRLSTLKIQQQTPTAVKPFICIECNKSFTRLSYLKRHKIVHTGYKPFTCTECNKSFTRLSDLKRHKMIHTGYKPYTCTECNKSFTQLSHLKSHKMIHTGYKPYTCTECNKSFTQLSSLKSHKMIHTGYKPFSCTECNKRFSRLSYLKIHQRIHTGEKPYLCTVCNKNFTHLSDLNFHKKIHMGDKPYNCTECNKNFTQHSCLKRHQRIHTGYKPYTCTECNKSFTRLSTLKSHQQTHIAVKPFICTECNKSFTQLSYLKRHKIIHTGYKPFTCTECNKSFTQLSVLKNHKQTHTAVKPFTCTECNKSFTRLSYLKGHKMIHTGHKPYTCTECNKSFTQLSHLKSHKMIHTGHKPFTCTECNKSFTQLSVLKRHEVIHTGFKPYTCTECNKSFTQLSSLKSHKLIHTGHKPFICTECNKSFSALSGLIPDTGETASCNRRNISSTLPKEGTSERRKVPAALLPLLFGIPKPFHFSYLLHTSRLPDIPQLWSHPLLPAMRKAWKLFCKAIGTTSHITPYLPIVGNGDFLPSLDSTVIRRWSRAGLTYVFQAVQPTGSPLSFGELQEKYHLLSTDWLAYRQLHHYLHALTPLGLCEEIQDNFQEALSLTAQESVPLRFYHKWLQGRAGELDFSSLARKWTVDLQLPISADVLRKGLRAGKTATICAVERDRNYKFLLRAFYTPKRTHTMGLSVGHCCDSISSAHTRLCSLYSKNGASGMEMYITTMALASTPDYLTMESLNATTNAVGTP</sequence>
<feature type="region of interest" description="Disordered" evidence="13">
    <location>
        <begin position="131"/>
        <end position="214"/>
    </location>
</feature>
<feature type="domain" description="C2H2-type" evidence="14">
    <location>
        <begin position="381"/>
        <end position="408"/>
    </location>
</feature>
<feature type="compositionally biased region" description="Polar residues" evidence="13">
    <location>
        <begin position="167"/>
        <end position="181"/>
    </location>
</feature>
<keyword evidence="8" id="KW-0805">Transcription regulation</keyword>
<evidence type="ECO:0000256" key="10">
    <source>
        <dbReference type="ARBA" id="ARBA00023163"/>
    </source>
</evidence>
<evidence type="ECO:0000256" key="12">
    <source>
        <dbReference type="PROSITE-ProRule" id="PRU00042"/>
    </source>
</evidence>
<dbReference type="InterPro" id="IPR036236">
    <property type="entry name" value="Znf_C2H2_sf"/>
</dbReference>
<evidence type="ECO:0000259" key="16">
    <source>
        <dbReference type="PROSITE" id="PS50806"/>
    </source>
</evidence>
<feature type="domain" description="C2H2-type" evidence="14">
    <location>
        <begin position="605"/>
        <end position="632"/>
    </location>
</feature>
<dbReference type="InParanoid" id="A0A6P8Q1S1"/>
<feature type="domain" description="C2H2-type" evidence="14">
    <location>
        <begin position="577"/>
        <end position="604"/>
    </location>
</feature>
<organism evidence="17 18">
    <name type="scientific">Geotrypetes seraphini</name>
    <name type="common">Gaboon caecilian</name>
    <name type="synonym">Caecilia seraphini</name>
    <dbReference type="NCBI Taxonomy" id="260995"/>
    <lineage>
        <taxon>Eukaryota</taxon>
        <taxon>Metazoa</taxon>
        <taxon>Chordata</taxon>
        <taxon>Craniata</taxon>
        <taxon>Vertebrata</taxon>
        <taxon>Euteleostomi</taxon>
        <taxon>Amphibia</taxon>
        <taxon>Gymnophiona</taxon>
        <taxon>Geotrypetes</taxon>
    </lineage>
</organism>
<dbReference type="Pfam" id="PF13912">
    <property type="entry name" value="zf-C2H2_6"/>
    <property type="match status" value="1"/>
</dbReference>